<evidence type="ECO:0000313" key="3">
    <source>
        <dbReference type="Proteomes" id="UP000574390"/>
    </source>
</evidence>
<sequence length="740" mass="79895">METPNPDPTAPSCPKFWASGSQEFLQLSHMGYLSSIIGYLSLIASARASHPAGTYGCRASADSGGNLVFAADQQTVSVSVTLGRCSASANVPYTITAIGGSGNEFWVVPDYSSTNFKTAVNNCGYSTIHGDSFNRLRVESRNGVSMSDITVNVGSGSTWEFWLASRPAPTVPATTTPTPRPEAQVYPIGAYGCRGTGQYGRLDFEQDEQVFRISATLGSCAATADNVPYTMTPIQGSDHEYWLTPDYSSTDFKARLSACGVATTFFDTFHVESNNDVLMRDIVINEASGSPWNCWLASGPTRPVPGPTERPPPVHTTPRAPATTPRAPATTPPAPPASGHPEGSFYVSINEKSGGSLVFHQQQQTLSIVIRLDDCVASAYNLPYSMVPSTNGHYRVVPDYRSTNFNTKLDSCNDKVVTSIGFRRLEVSSTGGVSMNVVTASILDDVEWVFRLAGAPPPRPTHPTQSPATPTHETHPVGVYQGEGSSSSGSTIEFYENFKLMSLTFRVGSCTAAAHSIPYHISYIHAYTGGTLDDEFIVVPDFDTAHFETQLVNCGVTDLPSLALENLIVSSKKGVPMSEVIPHNTNGWEFELRGAPSPPPPTTTPIPTTTSPTPTAPTKPHPYGLYDGQTAGATGELVFLQEPGNFTMHITLGGCSLNFDDIPYEMVEENGVSWMKPDYSSTTLAHTLRNCRFSANSRYELEDLEKIEFRDAQDPLNQQLVIYRLSGTNGMREGKVFGNN</sequence>
<proteinExistence type="predicted"/>
<protein>
    <submittedName>
        <fullName evidence="2">Uncharacterized protein</fullName>
    </submittedName>
</protein>
<evidence type="ECO:0000313" key="2">
    <source>
        <dbReference type="EMBL" id="KAF4711637.1"/>
    </source>
</evidence>
<feature type="region of interest" description="Disordered" evidence="1">
    <location>
        <begin position="298"/>
        <end position="345"/>
    </location>
</feature>
<dbReference type="PANTHER" id="PTHR48125">
    <property type="entry name" value="LP07818P1"/>
    <property type="match status" value="1"/>
</dbReference>
<comment type="caution">
    <text evidence="2">The sequence shown here is derived from an EMBL/GenBank/DDBJ whole genome shotgun (WGS) entry which is preliminary data.</text>
</comment>
<dbReference type="AlphaFoldDB" id="A0A7J6QTH6"/>
<feature type="compositionally biased region" description="Pro residues" evidence="1">
    <location>
        <begin position="302"/>
        <end position="315"/>
    </location>
</feature>
<feature type="region of interest" description="Disordered" evidence="1">
    <location>
        <begin position="454"/>
        <end position="487"/>
    </location>
</feature>
<gene>
    <name evidence="2" type="ORF">FOZ62_002411</name>
</gene>
<dbReference type="PANTHER" id="PTHR48125:SF12">
    <property type="entry name" value="AT HOOK TRANSCRIPTION FACTOR FAMILY-RELATED"/>
    <property type="match status" value="1"/>
</dbReference>
<dbReference type="Proteomes" id="UP000574390">
    <property type="component" value="Unassembled WGS sequence"/>
</dbReference>
<accession>A0A7J6QTH6</accession>
<feature type="region of interest" description="Disordered" evidence="1">
    <location>
        <begin position="593"/>
        <end position="622"/>
    </location>
</feature>
<feature type="compositionally biased region" description="Low complexity" evidence="1">
    <location>
        <begin position="316"/>
        <end position="329"/>
    </location>
</feature>
<organism evidence="2 3">
    <name type="scientific">Perkinsus olseni</name>
    <name type="common">Perkinsus atlanticus</name>
    <dbReference type="NCBI Taxonomy" id="32597"/>
    <lineage>
        <taxon>Eukaryota</taxon>
        <taxon>Sar</taxon>
        <taxon>Alveolata</taxon>
        <taxon>Perkinsozoa</taxon>
        <taxon>Perkinsea</taxon>
        <taxon>Perkinsida</taxon>
        <taxon>Perkinsidae</taxon>
        <taxon>Perkinsus</taxon>
    </lineage>
</organism>
<reference evidence="2 3" key="1">
    <citation type="submission" date="2020-04" db="EMBL/GenBank/DDBJ databases">
        <title>Perkinsus olseni comparative genomics.</title>
        <authorList>
            <person name="Bogema D.R."/>
        </authorList>
    </citation>
    <scope>NUCLEOTIDE SEQUENCE [LARGE SCALE GENOMIC DNA]</scope>
    <source>
        <strain evidence="2">ATCC PRA-205</strain>
    </source>
</reference>
<name>A0A7J6QTH6_PEROL</name>
<dbReference type="EMBL" id="JABANM010027235">
    <property type="protein sequence ID" value="KAF4711637.1"/>
    <property type="molecule type" value="Genomic_DNA"/>
</dbReference>
<evidence type="ECO:0000256" key="1">
    <source>
        <dbReference type="SAM" id="MobiDB-lite"/>
    </source>
</evidence>